<keyword evidence="1" id="KW-0472">Membrane</keyword>
<gene>
    <name evidence="2" type="ORF">FH039_03420</name>
</gene>
<feature type="transmembrane region" description="Helical" evidence="1">
    <location>
        <begin position="56"/>
        <end position="75"/>
    </location>
</feature>
<evidence type="ECO:0000313" key="3">
    <source>
        <dbReference type="Proteomes" id="UP000306007"/>
    </source>
</evidence>
<dbReference type="AlphaFoldDB" id="A0A4Y5SLK5"/>
<keyword evidence="3" id="KW-1185">Reference proteome</keyword>
<dbReference type="Proteomes" id="UP000306007">
    <property type="component" value="Chromosome"/>
</dbReference>
<accession>A0A4Y5SLK5</accession>
<proteinExistence type="predicted"/>
<sequence>MARRFIISVTFSVLISFFAWLALQPHFTLGIVLFISAVLLPPIVFRGYYGKKPRMLVPFLITALLLMLLMAPPPVTAPNVEFGLHFATGCWEREEDTWPLNEGELTYSCNETVAYSTIHVGGVAWKSVRVELPVVGRFVTIYEPMQKAEEAYRKAIERVESKGYIKLAENYGMDSDIIGDVIFAKGDECVYLAKTRVLGGGLAVVSAKGPCRGVKGFALRWHDDYLWNVSEPPTFEEYRFNWSQKGGVRVGWFAPKDWPDEWVGNTYTAIGIELKGTGYVKVLDGKGERFKWSLWTRGEKSYYVALRDREILVIGGKAGEIEKTAEEVSPCGLKNGRRVEWKTPGEVLLEVTGELGENFAPRQVSEPAIWSLAGGRFELDENLSLTILVYGTGWQCHYARYLLDTPEGNTTSICIEREGYFVAVAVRGDYKSVNAILSSISRPKKI</sequence>
<feature type="transmembrane region" description="Helical" evidence="1">
    <location>
        <begin position="5"/>
        <end position="23"/>
    </location>
</feature>
<dbReference type="EMBL" id="CP040846">
    <property type="protein sequence ID" value="QDA30850.1"/>
    <property type="molecule type" value="Genomic_DNA"/>
</dbReference>
<evidence type="ECO:0000313" key="2">
    <source>
        <dbReference type="EMBL" id="QDA30850.1"/>
    </source>
</evidence>
<feature type="transmembrane region" description="Helical" evidence="1">
    <location>
        <begin position="29"/>
        <end position="49"/>
    </location>
</feature>
<dbReference type="OrthoDB" id="97544at2157"/>
<organism evidence="2 3">
    <name type="scientific">Thermococcus indicus</name>
    <dbReference type="NCBI Taxonomy" id="2586643"/>
    <lineage>
        <taxon>Archaea</taxon>
        <taxon>Methanobacteriati</taxon>
        <taxon>Methanobacteriota</taxon>
        <taxon>Thermococci</taxon>
        <taxon>Thermococcales</taxon>
        <taxon>Thermococcaceae</taxon>
        <taxon>Thermococcus</taxon>
    </lineage>
</organism>
<evidence type="ECO:0000256" key="1">
    <source>
        <dbReference type="SAM" id="Phobius"/>
    </source>
</evidence>
<reference evidence="2 3" key="1">
    <citation type="submission" date="2019-06" db="EMBL/GenBank/DDBJ databases">
        <title>Thermococcus indicus sp. nov., a Fe(III)-reducing hyperthermophilic archaeon isolated from the Onnuri vent field of the Central Indian Ocean ridge.</title>
        <authorList>
            <person name="Lim J.K."/>
            <person name="Kim Y.J."/>
            <person name="Kwon K.K."/>
        </authorList>
    </citation>
    <scope>NUCLEOTIDE SEQUENCE [LARGE SCALE GENOMIC DNA]</scope>
    <source>
        <strain evidence="2 3">IOH1</strain>
    </source>
</reference>
<name>A0A4Y5SLK5_9EURY</name>
<keyword evidence="1" id="KW-1133">Transmembrane helix</keyword>
<dbReference type="GeneID" id="40474202"/>
<dbReference type="KEGG" id="tic:FH039_03420"/>
<dbReference type="RefSeq" id="WP_139680216.1">
    <property type="nucleotide sequence ID" value="NZ_CP040846.1"/>
</dbReference>
<keyword evidence="1" id="KW-0812">Transmembrane</keyword>
<protein>
    <submittedName>
        <fullName evidence="2">Uncharacterized protein</fullName>
    </submittedName>
</protein>